<dbReference type="GO" id="GO:0030170">
    <property type="term" value="F:pyridoxal phosphate binding"/>
    <property type="evidence" value="ECO:0007669"/>
    <property type="project" value="InterPro"/>
</dbReference>
<sequence>MTVNQVAAGTTFIAGAAVLAYLGIQFYQKKKRDIIPWKWEEIGTLTHLYFYPLKSGHRIELNKGECTEFGIKQSVEDEKVLQLGDRCLVVYSEKDNEFRTARTYPKLFLIDVAVHDENHLAIDAPTMRTLYVKVPNKESNKELKIKLHRGEEVNSIDCGDEAASWFSRYILEKGNGLRLGYHDANPIHRRDVTSVPKTLLDYYKNYTKFSTGLYSDQVSVNLISQPSVKDLQQRITTDTITVNHFRPNLVVDGPGLKPYDEDDWEWIKVGDVILRTVRDCTRCMVPTINPENGIRNQSREPLKELEKYRVSNGPQKLPVMGLQLEVRKTGNLNVGEKVFVARRQ</sequence>
<protein>
    <recommendedName>
        <fullName evidence="2">MOSC domain-containing protein</fullName>
    </recommendedName>
</protein>
<name>A0A9P0CLJ0_9CUCU</name>
<evidence type="ECO:0000259" key="2">
    <source>
        <dbReference type="PROSITE" id="PS51340"/>
    </source>
</evidence>
<gene>
    <name evidence="3" type="ORF">PSYICH_LOCUS7848</name>
</gene>
<dbReference type="Pfam" id="PF03473">
    <property type="entry name" value="MOSC"/>
    <property type="match status" value="1"/>
</dbReference>
<dbReference type="PANTHER" id="PTHR14237">
    <property type="entry name" value="MOLYBDOPTERIN COFACTOR SULFURASE MOSC"/>
    <property type="match status" value="1"/>
</dbReference>
<keyword evidence="4" id="KW-1185">Reference proteome</keyword>
<dbReference type="GO" id="GO:0030151">
    <property type="term" value="F:molybdenum ion binding"/>
    <property type="evidence" value="ECO:0007669"/>
    <property type="project" value="InterPro"/>
</dbReference>
<accession>A0A9P0CLJ0</accession>
<dbReference type="OrthoDB" id="17255at2759"/>
<proteinExistence type="predicted"/>
<dbReference type="PANTHER" id="PTHR14237:SF19">
    <property type="entry name" value="MITOCHONDRIAL AMIDOXIME REDUCING COMPONENT 1"/>
    <property type="match status" value="1"/>
</dbReference>
<dbReference type="SUPFAM" id="SSF141673">
    <property type="entry name" value="MOSC N-terminal domain-like"/>
    <property type="match status" value="1"/>
</dbReference>
<organism evidence="3 4">
    <name type="scientific">Psylliodes chrysocephalus</name>
    <dbReference type="NCBI Taxonomy" id="3402493"/>
    <lineage>
        <taxon>Eukaryota</taxon>
        <taxon>Metazoa</taxon>
        <taxon>Ecdysozoa</taxon>
        <taxon>Arthropoda</taxon>
        <taxon>Hexapoda</taxon>
        <taxon>Insecta</taxon>
        <taxon>Pterygota</taxon>
        <taxon>Neoptera</taxon>
        <taxon>Endopterygota</taxon>
        <taxon>Coleoptera</taxon>
        <taxon>Polyphaga</taxon>
        <taxon>Cucujiformia</taxon>
        <taxon>Chrysomeloidea</taxon>
        <taxon>Chrysomelidae</taxon>
        <taxon>Galerucinae</taxon>
        <taxon>Alticini</taxon>
        <taxon>Psylliodes</taxon>
    </lineage>
</organism>
<evidence type="ECO:0000313" key="4">
    <source>
        <dbReference type="Proteomes" id="UP001153636"/>
    </source>
</evidence>
<reference evidence="3" key="1">
    <citation type="submission" date="2022-01" db="EMBL/GenBank/DDBJ databases">
        <authorList>
            <person name="King R."/>
        </authorList>
    </citation>
    <scope>NUCLEOTIDE SEQUENCE</scope>
</reference>
<dbReference type="EMBL" id="OV651814">
    <property type="protein sequence ID" value="CAH1105612.1"/>
    <property type="molecule type" value="Genomic_DNA"/>
</dbReference>
<keyword evidence="1" id="KW-0472">Membrane</keyword>
<dbReference type="AlphaFoldDB" id="A0A9P0CLJ0"/>
<dbReference type="InterPro" id="IPR011037">
    <property type="entry name" value="Pyrv_Knase-like_insert_dom_sf"/>
</dbReference>
<dbReference type="InterPro" id="IPR005303">
    <property type="entry name" value="MOCOS_middle"/>
</dbReference>
<feature type="domain" description="MOSC" evidence="2">
    <location>
        <begin position="189"/>
        <end position="341"/>
    </location>
</feature>
<keyword evidence="1" id="KW-1133">Transmembrane helix</keyword>
<evidence type="ECO:0000256" key="1">
    <source>
        <dbReference type="SAM" id="Phobius"/>
    </source>
</evidence>
<dbReference type="InterPro" id="IPR005302">
    <property type="entry name" value="MoCF_Sase_C"/>
</dbReference>
<keyword evidence="1" id="KW-0812">Transmembrane</keyword>
<dbReference type="SUPFAM" id="SSF50800">
    <property type="entry name" value="PK beta-barrel domain-like"/>
    <property type="match status" value="1"/>
</dbReference>
<evidence type="ECO:0000313" key="3">
    <source>
        <dbReference type="EMBL" id="CAH1105612.1"/>
    </source>
</evidence>
<dbReference type="GO" id="GO:0003824">
    <property type="term" value="F:catalytic activity"/>
    <property type="evidence" value="ECO:0007669"/>
    <property type="project" value="InterPro"/>
</dbReference>
<dbReference type="Pfam" id="PF03476">
    <property type="entry name" value="MOSC_N"/>
    <property type="match status" value="1"/>
</dbReference>
<dbReference type="Proteomes" id="UP001153636">
    <property type="component" value="Chromosome 2"/>
</dbReference>
<dbReference type="PROSITE" id="PS51340">
    <property type="entry name" value="MOSC"/>
    <property type="match status" value="1"/>
</dbReference>
<feature type="transmembrane region" description="Helical" evidence="1">
    <location>
        <begin position="6"/>
        <end position="24"/>
    </location>
</feature>